<evidence type="ECO:0000313" key="6">
    <source>
        <dbReference type="Proteomes" id="UP001303046"/>
    </source>
</evidence>
<dbReference type="InterPro" id="IPR016095">
    <property type="entry name" value="Ribosomal_uL1_3-a/b-sand"/>
</dbReference>
<accession>A0ABR1C0A0</accession>
<comment type="similarity">
    <text evidence="1">Belongs to the universal ribosomal protein uL1 family.</text>
</comment>
<dbReference type="PROSITE" id="PS01199">
    <property type="entry name" value="RIBOSOMAL_L1"/>
    <property type="match status" value="1"/>
</dbReference>
<keyword evidence="6" id="KW-1185">Reference proteome</keyword>
<dbReference type="InterPro" id="IPR023673">
    <property type="entry name" value="Ribosomal_uL1_CS"/>
</dbReference>
<protein>
    <recommendedName>
        <fullName evidence="4">60S ribosomal protein L10a</fullName>
    </recommendedName>
</protein>
<dbReference type="PANTHER" id="PTHR23105">
    <property type="entry name" value="RIBOSOMAL PROTEIN L7AE FAMILY MEMBER"/>
    <property type="match status" value="1"/>
</dbReference>
<evidence type="ECO:0000256" key="4">
    <source>
        <dbReference type="ARBA" id="ARBA00035370"/>
    </source>
</evidence>
<evidence type="ECO:0000256" key="1">
    <source>
        <dbReference type="ARBA" id="ARBA00010531"/>
    </source>
</evidence>
<organism evidence="5 6">
    <name type="scientific">Necator americanus</name>
    <name type="common">Human hookworm</name>
    <dbReference type="NCBI Taxonomy" id="51031"/>
    <lineage>
        <taxon>Eukaryota</taxon>
        <taxon>Metazoa</taxon>
        <taxon>Ecdysozoa</taxon>
        <taxon>Nematoda</taxon>
        <taxon>Chromadorea</taxon>
        <taxon>Rhabditida</taxon>
        <taxon>Rhabditina</taxon>
        <taxon>Rhabditomorpha</taxon>
        <taxon>Strongyloidea</taxon>
        <taxon>Ancylostomatidae</taxon>
        <taxon>Bunostominae</taxon>
        <taxon>Necator</taxon>
    </lineage>
</organism>
<dbReference type="Gene3D" id="3.40.50.790">
    <property type="match status" value="1"/>
</dbReference>
<dbReference type="InterPro" id="IPR050257">
    <property type="entry name" value="eL8/uL1-like"/>
</dbReference>
<gene>
    <name evidence="5" type="primary">Necator_chrI.g3447</name>
    <name evidence="5" type="ORF">RB195_007318</name>
</gene>
<evidence type="ECO:0000313" key="5">
    <source>
        <dbReference type="EMBL" id="KAK6730773.1"/>
    </source>
</evidence>
<dbReference type="SUPFAM" id="SSF56808">
    <property type="entry name" value="Ribosomal protein L1"/>
    <property type="match status" value="1"/>
</dbReference>
<dbReference type="Gene3D" id="3.30.190.20">
    <property type="match status" value="1"/>
</dbReference>
<dbReference type="EMBL" id="JAVFWL010000001">
    <property type="protein sequence ID" value="KAK6730773.1"/>
    <property type="molecule type" value="Genomic_DNA"/>
</dbReference>
<sequence>MSKVSRDALNEAVADVLKGAQEKKRKFRETVELQIGLKNYDPQKDKRFSGSVRLKSIPRPAMKVCVFGDQHHLDEANANGIPCMSADDLKKLNKNKKLIKKLAKSYDAFLASESLIKQIPRIIGPGLNKAGKFPSVVTHAEPLAAKVEETKATIKFQMKKVLCLSVAVGHVEMSQEELVSNISLSINFLVSLLKKNWQNVRSLNIKSTMGKAQLEQTSEGEMSVSNRQIVAVVGDADMSLTDHLVKAVGNGSTSTVIHLDTKYYQTSVGVRQFRTGHDFLKFYKQGPDVTVGAIILKLNTKHELEIMEEVLKKTNCDSHVLVADHSSMDNLNFAQSWAHNFRFELVILDPDISQIEEANSLSEQCGIMRLVEVLENVSWELKKDNFKKVTGKEGLDRLLAIIEGLSESSDDSDLEPDDEDKEAIWQAFSSCGLPPCSSETTASSSISKQSECEASVTITIENKKKGSSNKFHRKDPEGDVNLYKALRDTREANMKQTDSAKRADNAVAYLSKFLNMKDLKLDEDEEAKRQKKTD</sequence>
<dbReference type="CDD" id="cd00403">
    <property type="entry name" value="Ribosomal_L1"/>
    <property type="match status" value="1"/>
</dbReference>
<dbReference type="Gene3D" id="3.40.50.11960">
    <property type="match status" value="1"/>
</dbReference>
<keyword evidence="2" id="KW-0689">Ribosomal protein</keyword>
<reference evidence="5 6" key="1">
    <citation type="submission" date="2023-08" db="EMBL/GenBank/DDBJ databases">
        <title>A Necator americanus chromosomal reference genome.</title>
        <authorList>
            <person name="Ilik V."/>
            <person name="Petrzelkova K.J."/>
            <person name="Pardy F."/>
            <person name="Fuh T."/>
            <person name="Niatou-Singa F.S."/>
            <person name="Gouil Q."/>
            <person name="Baker L."/>
            <person name="Ritchie M.E."/>
            <person name="Jex A.R."/>
            <person name="Gazzola D."/>
            <person name="Li H."/>
            <person name="Toshio Fujiwara R."/>
            <person name="Zhan B."/>
            <person name="Aroian R.V."/>
            <person name="Pafco B."/>
            <person name="Schwarz E.M."/>
        </authorList>
    </citation>
    <scope>NUCLEOTIDE SEQUENCE [LARGE SCALE GENOMIC DNA]</scope>
    <source>
        <strain evidence="5 6">Aroian</strain>
        <tissue evidence="5">Whole animal</tissue>
    </source>
</reference>
<dbReference type="Proteomes" id="UP001303046">
    <property type="component" value="Unassembled WGS sequence"/>
</dbReference>
<dbReference type="InterPro" id="IPR023674">
    <property type="entry name" value="Ribosomal_uL1-like"/>
</dbReference>
<name>A0ABR1C0A0_NECAM</name>
<evidence type="ECO:0000256" key="2">
    <source>
        <dbReference type="ARBA" id="ARBA00022980"/>
    </source>
</evidence>
<dbReference type="Pfam" id="PF00687">
    <property type="entry name" value="Ribosomal_L1"/>
    <property type="match status" value="1"/>
</dbReference>
<keyword evidence="3" id="KW-0687">Ribonucleoprotein</keyword>
<comment type="caution">
    <text evidence="5">The sequence shown here is derived from an EMBL/GenBank/DDBJ whole genome shotgun (WGS) entry which is preliminary data.</text>
</comment>
<evidence type="ECO:0000256" key="3">
    <source>
        <dbReference type="ARBA" id="ARBA00023274"/>
    </source>
</evidence>
<dbReference type="InterPro" id="IPR028364">
    <property type="entry name" value="Ribosomal_uL1/biogenesis"/>
</dbReference>
<proteinExistence type="inferred from homology"/>